<reference evidence="1 2" key="1">
    <citation type="submission" date="2019-03" db="EMBL/GenBank/DDBJ databases">
        <title>First draft genome of Liparis tanakae, snailfish: a comprehensive survey of snailfish specific genes.</title>
        <authorList>
            <person name="Kim W."/>
            <person name="Song I."/>
            <person name="Jeong J.-H."/>
            <person name="Kim D."/>
            <person name="Kim S."/>
            <person name="Ryu S."/>
            <person name="Song J.Y."/>
            <person name="Lee S.K."/>
        </authorList>
    </citation>
    <scope>NUCLEOTIDE SEQUENCE [LARGE SCALE GENOMIC DNA]</scope>
    <source>
        <tissue evidence="1">Muscle</tissue>
    </source>
</reference>
<comment type="caution">
    <text evidence="1">The sequence shown here is derived from an EMBL/GenBank/DDBJ whole genome shotgun (WGS) entry which is preliminary data.</text>
</comment>
<evidence type="ECO:0000313" key="2">
    <source>
        <dbReference type="Proteomes" id="UP000314294"/>
    </source>
</evidence>
<dbReference type="Proteomes" id="UP000314294">
    <property type="component" value="Unassembled WGS sequence"/>
</dbReference>
<protein>
    <submittedName>
        <fullName evidence="1">Uncharacterized protein</fullName>
    </submittedName>
</protein>
<dbReference type="AlphaFoldDB" id="A0A4Z2IVP9"/>
<dbReference type="EMBL" id="SRLO01000045">
    <property type="protein sequence ID" value="TNN81588.1"/>
    <property type="molecule type" value="Genomic_DNA"/>
</dbReference>
<keyword evidence="2" id="KW-1185">Reference proteome</keyword>
<evidence type="ECO:0000313" key="1">
    <source>
        <dbReference type="EMBL" id="TNN81588.1"/>
    </source>
</evidence>
<name>A0A4Z2IVP9_9TELE</name>
<sequence length="82" mass="9310">MYHLSHVCDRKILLKAQHQHASFIVVGSDPLAQSCAKMRGSQWLLVWWWSTVAGNSHPDCGESPCPRSADLMDTQMSQWRLS</sequence>
<accession>A0A4Z2IVP9</accession>
<organism evidence="1 2">
    <name type="scientific">Liparis tanakae</name>
    <name type="common">Tanaka's snailfish</name>
    <dbReference type="NCBI Taxonomy" id="230148"/>
    <lineage>
        <taxon>Eukaryota</taxon>
        <taxon>Metazoa</taxon>
        <taxon>Chordata</taxon>
        <taxon>Craniata</taxon>
        <taxon>Vertebrata</taxon>
        <taxon>Euteleostomi</taxon>
        <taxon>Actinopterygii</taxon>
        <taxon>Neopterygii</taxon>
        <taxon>Teleostei</taxon>
        <taxon>Neoteleostei</taxon>
        <taxon>Acanthomorphata</taxon>
        <taxon>Eupercaria</taxon>
        <taxon>Perciformes</taxon>
        <taxon>Cottioidei</taxon>
        <taxon>Cottales</taxon>
        <taxon>Liparidae</taxon>
        <taxon>Liparis</taxon>
    </lineage>
</organism>
<proteinExistence type="predicted"/>
<gene>
    <name evidence="1" type="ORF">EYF80_008034</name>
</gene>